<reference evidence="3 4" key="1">
    <citation type="submission" date="2018-04" db="EMBL/GenBank/DDBJ databases">
        <authorList>
            <person name="Zhang X."/>
            <person name="Yuan J."/>
            <person name="Li F."/>
            <person name="Xiang J."/>
        </authorList>
    </citation>
    <scope>NUCLEOTIDE SEQUENCE [LARGE SCALE GENOMIC DNA]</scope>
    <source>
        <tissue evidence="3">Muscle</tissue>
    </source>
</reference>
<feature type="compositionally biased region" description="Basic and acidic residues" evidence="1">
    <location>
        <begin position="1"/>
        <end position="19"/>
    </location>
</feature>
<feature type="region of interest" description="Disordered" evidence="1">
    <location>
        <begin position="1"/>
        <end position="21"/>
    </location>
</feature>
<feature type="transmembrane region" description="Helical" evidence="2">
    <location>
        <begin position="256"/>
        <end position="276"/>
    </location>
</feature>
<evidence type="ECO:0000313" key="3">
    <source>
        <dbReference type="EMBL" id="ROT85246.1"/>
    </source>
</evidence>
<keyword evidence="2" id="KW-0812">Transmembrane</keyword>
<keyword evidence="4" id="KW-1185">Reference proteome</keyword>
<organism evidence="3 4">
    <name type="scientific">Penaeus vannamei</name>
    <name type="common">Whiteleg shrimp</name>
    <name type="synonym">Litopenaeus vannamei</name>
    <dbReference type="NCBI Taxonomy" id="6689"/>
    <lineage>
        <taxon>Eukaryota</taxon>
        <taxon>Metazoa</taxon>
        <taxon>Ecdysozoa</taxon>
        <taxon>Arthropoda</taxon>
        <taxon>Crustacea</taxon>
        <taxon>Multicrustacea</taxon>
        <taxon>Malacostraca</taxon>
        <taxon>Eumalacostraca</taxon>
        <taxon>Eucarida</taxon>
        <taxon>Decapoda</taxon>
        <taxon>Dendrobranchiata</taxon>
        <taxon>Penaeoidea</taxon>
        <taxon>Penaeidae</taxon>
        <taxon>Penaeus</taxon>
    </lineage>
</organism>
<evidence type="ECO:0000256" key="2">
    <source>
        <dbReference type="SAM" id="Phobius"/>
    </source>
</evidence>
<dbReference type="EMBL" id="QCYY01000351">
    <property type="protein sequence ID" value="ROT85246.1"/>
    <property type="molecule type" value="Genomic_DNA"/>
</dbReference>
<proteinExistence type="predicted"/>
<feature type="transmembrane region" description="Helical" evidence="2">
    <location>
        <begin position="203"/>
        <end position="225"/>
    </location>
</feature>
<name>A0A3R7Q3P2_PENVA</name>
<keyword evidence="2" id="KW-0472">Membrane</keyword>
<accession>A0A3R7Q3P2</accession>
<feature type="transmembrane region" description="Helical" evidence="2">
    <location>
        <begin position="174"/>
        <end position="196"/>
    </location>
</feature>
<evidence type="ECO:0000313" key="4">
    <source>
        <dbReference type="Proteomes" id="UP000283509"/>
    </source>
</evidence>
<sequence length="416" mass="46564">MEATEKEERISEKDKEKANHGGQMHARVRACEIRARGKVALRFGLLFPLRLPFDPPPRSRFSSSTSFTLPLLLSLIFFLNLRPSFFLIPPYHYAPHRSTSLHSCLRYSSLFFLAPPLPLPLPLLPLPFSPHSLSPSPPSAFSFPRRHNNEKHVAAAARGPQTHAFHPFCSVSSLFSLVFSSLVSSSLLSLLSLVLSRLLSLPFILPCLLSLPFILFRLLSLPFILFRLLSLPFILFRLLSLLIILSRLLSLPSHPILSFLFSVSFISSFFSSYHPISSSLSSFHPISSSLSSLSYYLAFSFFLSSYLYSLPSSHLLFSLFPTILSRLLSSYHPISSSLPSYHPLSSFFSSNRPTSRLFSPPPILSLHLLSSRLIFSQLNPAYACNDTDDHSPNRRSAVTPIIFLSSLFAESPPSQP</sequence>
<reference evidence="3 4" key="2">
    <citation type="submission" date="2019-01" db="EMBL/GenBank/DDBJ databases">
        <title>The decoding of complex shrimp genome reveals the adaptation for benthos swimmer, frequently molting mechanism and breeding impact on genome.</title>
        <authorList>
            <person name="Sun Y."/>
            <person name="Gao Y."/>
            <person name="Yu Y."/>
        </authorList>
    </citation>
    <scope>NUCLEOTIDE SEQUENCE [LARGE SCALE GENOMIC DNA]</scope>
    <source>
        <tissue evidence="3">Muscle</tissue>
    </source>
</reference>
<protein>
    <submittedName>
        <fullName evidence="3">Uncharacterized protein</fullName>
    </submittedName>
</protein>
<feature type="transmembrane region" description="Helical" evidence="2">
    <location>
        <begin position="296"/>
        <end position="320"/>
    </location>
</feature>
<comment type="caution">
    <text evidence="3">The sequence shown here is derived from an EMBL/GenBank/DDBJ whole genome shotgun (WGS) entry which is preliminary data.</text>
</comment>
<dbReference type="Proteomes" id="UP000283509">
    <property type="component" value="Unassembled WGS sequence"/>
</dbReference>
<dbReference type="AlphaFoldDB" id="A0A3R7Q3P2"/>
<keyword evidence="2" id="KW-1133">Transmembrane helix</keyword>
<evidence type="ECO:0000256" key="1">
    <source>
        <dbReference type="SAM" id="MobiDB-lite"/>
    </source>
</evidence>
<gene>
    <name evidence="3" type="ORF">C7M84_019131</name>
</gene>
<feature type="transmembrane region" description="Helical" evidence="2">
    <location>
        <begin position="231"/>
        <end position="249"/>
    </location>
</feature>